<dbReference type="PANTHER" id="PTHR45811:SF80">
    <property type="entry name" value="COPPER TRANSPORT PROTEIN FAMILY-RELATED"/>
    <property type="match status" value="1"/>
</dbReference>
<dbReference type="EMBL" id="CAXHTB010000012">
    <property type="protein sequence ID" value="CAL0316020.1"/>
    <property type="molecule type" value="Genomic_DNA"/>
</dbReference>
<sequence>MVVQTYLRTNISSSLLYKLHFTISFQTISYILLLLLLVPSSQFYYFLFHLLLQYIFINTFLFLSSHKSQASIQMKKVVLNVDMHDDKMKQKAMKAVSGLSGVDSVSVDMKGKKLTLIGDIDPINTVAKLRKLCHTEIVSVGPAKEEKKEETKKEDPKKKDPTKDVVIDPLKFYPTYANYYQMKPPHYNDYYYATRSVEEDPNACVII</sequence>
<proteinExistence type="inferred from homology"/>
<feature type="transmembrane region" description="Helical" evidence="7">
    <location>
        <begin position="43"/>
        <end position="63"/>
    </location>
</feature>
<keyword evidence="7" id="KW-1133">Transmembrane helix</keyword>
<dbReference type="InterPro" id="IPR006121">
    <property type="entry name" value="HMA_dom"/>
</dbReference>
<gene>
    <name evidence="9" type="ORF">LLUT_LOCUS17080</name>
</gene>
<keyword evidence="7" id="KW-0812">Transmembrane</keyword>
<reference evidence="9 10" key="1">
    <citation type="submission" date="2024-03" db="EMBL/GenBank/DDBJ databases">
        <authorList>
            <person name="Martinez-Hernandez J."/>
        </authorList>
    </citation>
    <scope>NUCLEOTIDE SEQUENCE [LARGE SCALE GENOMIC DNA]</scope>
</reference>
<keyword evidence="1" id="KW-0488">Methylation</keyword>
<evidence type="ECO:0000313" key="10">
    <source>
        <dbReference type="Proteomes" id="UP001497480"/>
    </source>
</evidence>
<comment type="caution">
    <text evidence="9">The sequence shown here is derived from an EMBL/GenBank/DDBJ whole genome shotgun (WGS) entry which is preliminary data.</text>
</comment>
<evidence type="ECO:0000256" key="5">
    <source>
        <dbReference type="ARBA" id="ARBA00024045"/>
    </source>
</evidence>
<evidence type="ECO:0000259" key="8">
    <source>
        <dbReference type="PROSITE" id="PS50846"/>
    </source>
</evidence>
<evidence type="ECO:0000313" key="9">
    <source>
        <dbReference type="EMBL" id="CAL0316020.1"/>
    </source>
</evidence>
<keyword evidence="4" id="KW-0636">Prenylation</keyword>
<dbReference type="PROSITE" id="PS50846">
    <property type="entry name" value="HMA_2"/>
    <property type="match status" value="1"/>
</dbReference>
<feature type="transmembrane region" description="Helical" evidence="7">
    <location>
        <begin position="15"/>
        <end position="37"/>
    </location>
</feature>
<dbReference type="Pfam" id="PF00403">
    <property type="entry name" value="HMA"/>
    <property type="match status" value="1"/>
</dbReference>
<dbReference type="GO" id="GO:0046872">
    <property type="term" value="F:metal ion binding"/>
    <property type="evidence" value="ECO:0007669"/>
    <property type="project" value="UniProtKB-KW"/>
</dbReference>
<keyword evidence="10" id="KW-1185">Reference proteome</keyword>
<protein>
    <recommendedName>
        <fullName evidence="8">HMA domain-containing protein</fullName>
    </recommendedName>
</protein>
<comment type="similarity">
    <text evidence="5">Belongs to the HIPP family.</text>
</comment>
<evidence type="ECO:0000256" key="4">
    <source>
        <dbReference type="ARBA" id="ARBA00023289"/>
    </source>
</evidence>
<dbReference type="AlphaFoldDB" id="A0AAV1X2Z6"/>
<organism evidence="9 10">
    <name type="scientific">Lupinus luteus</name>
    <name type="common">European yellow lupine</name>
    <dbReference type="NCBI Taxonomy" id="3873"/>
    <lineage>
        <taxon>Eukaryota</taxon>
        <taxon>Viridiplantae</taxon>
        <taxon>Streptophyta</taxon>
        <taxon>Embryophyta</taxon>
        <taxon>Tracheophyta</taxon>
        <taxon>Spermatophyta</taxon>
        <taxon>Magnoliopsida</taxon>
        <taxon>eudicotyledons</taxon>
        <taxon>Gunneridae</taxon>
        <taxon>Pentapetalae</taxon>
        <taxon>rosids</taxon>
        <taxon>fabids</taxon>
        <taxon>Fabales</taxon>
        <taxon>Fabaceae</taxon>
        <taxon>Papilionoideae</taxon>
        <taxon>50 kb inversion clade</taxon>
        <taxon>genistoids sensu lato</taxon>
        <taxon>core genistoids</taxon>
        <taxon>Genisteae</taxon>
        <taxon>Lupinus</taxon>
    </lineage>
</organism>
<dbReference type="InterPro" id="IPR036163">
    <property type="entry name" value="HMA_dom_sf"/>
</dbReference>
<dbReference type="PANTHER" id="PTHR45811">
    <property type="entry name" value="COPPER TRANSPORT PROTEIN FAMILY-RELATED"/>
    <property type="match status" value="1"/>
</dbReference>
<evidence type="ECO:0000256" key="7">
    <source>
        <dbReference type="SAM" id="Phobius"/>
    </source>
</evidence>
<dbReference type="SUPFAM" id="SSF55008">
    <property type="entry name" value="HMA, heavy metal-associated domain"/>
    <property type="match status" value="1"/>
</dbReference>
<feature type="domain" description="HMA" evidence="8">
    <location>
        <begin position="74"/>
        <end position="141"/>
    </location>
</feature>
<accession>A0AAV1X2Z6</accession>
<evidence type="ECO:0000256" key="6">
    <source>
        <dbReference type="SAM" id="MobiDB-lite"/>
    </source>
</evidence>
<keyword evidence="3" id="KW-0449">Lipoprotein</keyword>
<keyword evidence="7" id="KW-0472">Membrane</keyword>
<feature type="region of interest" description="Disordered" evidence="6">
    <location>
        <begin position="143"/>
        <end position="162"/>
    </location>
</feature>
<evidence type="ECO:0000256" key="2">
    <source>
        <dbReference type="ARBA" id="ARBA00022723"/>
    </source>
</evidence>
<dbReference type="InterPro" id="IPR051863">
    <property type="entry name" value="HIPP"/>
</dbReference>
<evidence type="ECO:0000256" key="1">
    <source>
        <dbReference type="ARBA" id="ARBA00022481"/>
    </source>
</evidence>
<name>A0AAV1X2Z6_LUPLU</name>
<dbReference type="Proteomes" id="UP001497480">
    <property type="component" value="Unassembled WGS sequence"/>
</dbReference>
<evidence type="ECO:0000256" key="3">
    <source>
        <dbReference type="ARBA" id="ARBA00023288"/>
    </source>
</evidence>
<keyword evidence="2" id="KW-0479">Metal-binding</keyword>
<dbReference type="Gene3D" id="3.30.70.100">
    <property type="match status" value="1"/>
</dbReference>